<dbReference type="InterPro" id="IPR032675">
    <property type="entry name" value="LRR_dom_sf"/>
</dbReference>
<protein>
    <recommendedName>
        <fullName evidence="1">F-box domain-containing protein</fullName>
    </recommendedName>
</protein>
<keyword evidence="3" id="KW-1185">Reference proteome</keyword>
<proteinExistence type="predicted"/>
<feature type="non-terminal residue" evidence="2">
    <location>
        <position position="1"/>
    </location>
</feature>
<evidence type="ECO:0000313" key="3">
    <source>
        <dbReference type="Proteomes" id="UP001215280"/>
    </source>
</evidence>
<dbReference type="EMBL" id="JARJLG010000011">
    <property type="protein sequence ID" value="KAJ7776771.1"/>
    <property type="molecule type" value="Genomic_DNA"/>
</dbReference>
<evidence type="ECO:0000259" key="1">
    <source>
        <dbReference type="Pfam" id="PF12937"/>
    </source>
</evidence>
<reference evidence="2" key="1">
    <citation type="submission" date="2023-03" db="EMBL/GenBank/DDBJ databases">
        <title>Massive genome expansion in bonnet fungi (Mycena s.s.) driven by repeated elements and novel gene families across ecological guilds.</title>
        <authorList>
            <consortium name="Lawrence Berkeley National Laboratory"/>
            <person name="Harder C.B."/>
            <person name="Miyauchi S."/>
            <person name="Viragh M."/>
            <person name="Kuo A."/>
            <person name="Thoen E."/>
            <person name="Andreopoulos B."/>
            <person name="Lu D."/>
            <person name="Skrede I."/>
            <person name="Drula E."/>
            <person name="Henrissat B."/>
            <person name="Morin E."/>
            <person name="Kohler A."/>
            <person name="Barry K."/>
            <person name="LaButti K."/>
            <person name="Morin E."/>
            <person name="Salamov A."/>
            <person name="Lipzen A."/>
            <person name="Mereny Z."/>
            <person name="Hegedus B."/>
            <person name="Baldrian P."/>
            <person name="Stursova M."/>
            <person name="Weitz H."/>
            <person name="Taylor A."/>
            <person name="Grigoriev I.V."/>
            <person name="Nagy L.G."/>
            <person name="Martin F."/>
            <person name="Kauserud H."/>
        </authorList>
    </citation>
    <scope>NUCLEOTIDE SEQUENCE</scope>
    <source>
        <strain evidence="2">CBHHK188m</strain>
    </source>
</reference>
<dbReference type="Gene3D" id="3.80.10.10">
    <property type="entry name" value="Ribonuclease Inhibitor"/>
    <property type="match status" value="1"/>
</dbReference>
<sequence>IASLKQVIAPIRKLPAELLVQIFLCTIDPYSTPLGSSNKDVLVLCGVCAHWRQLVCTTPQLWARQLAIKAKKSHSDTYLAIVKTFLERSAPHPIPISLNDEERTASEPLVDFILTLAPRWKSLNFNEISPSKLCQLDSNALRNPESVDLRTSNEKLIYGPAVRVFLDAPRLRSVTLEVLSTTRFPMPWSQLTYLAISEQSSQLCLDIILQCINIVTVKFTDMEPWIQPPGLAPIVQLPRLEDLEVAFFESDGDIVMPFFTRLDLPALRILNFHPELDSSWSSADFTPFQRRSPNIQELTIENCSTLDSADLICVLQAAPNLVKLDLALCMDCIDDSVFDFLQYSDLDVVHSVPQLREFQVSYAQDDFEESTLENAILSRWWSNAELLALPLPPGVARWEVIAVDRGGTSRKKVFSQKFKSMMERLRSQGLQVKIG</sequence>
<dbReference type="Gene3D" id="1.20.1280.50">
    <property type="match status" value="1"/>
</dbReference>
<dbReference type="AlphaFoldDB" id="A0AAD7K2B0"/>
<dbReference type="Pfam" id="PF12937">
    <property type="entry name" value="F-box-like"/>
    <property type="match status" value="1"/>
</dbReference>
<gene>
    <name evidence="2" type="ORF">DFH07DRAFT_978851</name>
</gene>
<organism evidence="2 3">
    <name type="scientific">Mycena maculata</name>
    <dbReference type="NCBI Taxonomy" id="230809"/>
    <lineage>
        <taxon>Eukaryota</taxon>
        <taxon>Fungi</taxon>
        <taxon>Dikarya</taxon>
        <taxon>Basidiomycota</taxon>
        <taxon>Agaricomycotina</taxon>
        <taxon>Agaricomycetes</taxon>
        <taxon>Agaricomycetidae</taxon>
        <taxon>Agaricales</taxon>
        <taxon>Marasmiineae</taxon>
        <taxon>Mycenaceae</taxon>
        <taxon>Mycena</taxon>
    </lineage>
</organism>
<dbReference type="SUPFAM" id="SSF52047">
    <property type="entry name" value="RNI-like"/>
    <property type="match status" value="1"/>
</dbReference>
<dbReference type="InterPro" id="IPR001810">
    <property type="entry name" value="F-box_dom"/>
</dbReference>
<feature type="domain" description="F-box" evidence="1">
    <location>
        <begin position="12"/>
        <end position="64"/>
    </location>
</feature>
<name>A0AAD7K2B0_9AGAR</name>
<dbReference type="Proteomes" id="UP001215280">
    <property type="component" value="Unassembled WGS sequence"/>
</dbReference>
<accession>A0AAD7K2B0</accession>
<evidence type="ECO:0000313" key="2">
    <source>
        <dbReference type="EMBL" id="KAJ7776771.1"/>
    </source>
</evidence>
<comment type="caution">
    <text evidence="2">The sequence shown here is derived from an EMBL/GenBank/DDBJ whole genome shotgun (WGS) entry which is preliminary data.</text>
</comment>